<comment type="caution">
    <text evidence="1">The sequence shown here is derived from an EMBL/GenBank/DDBJ whole genome shotgun (WGS) entry which is preliminary data.</text>
</comment>
<evidence type="ECO:0000313" key="2">
    <source>
        <dbReference type="Proteomes" id="UP001054902"/>
    </source>
</evidence>
<keyword evidence="2" id="KW-1185">Reference proteome</keyword>
<evidence type="ECO:0000313" key="1">
    <source>
        <dbReference type="EMBL" id="GFH57912.1"/>
    </source>
</evidence>
<proteinExistence type="predicted"/>
<accession>A0AAD3D4T9</accession>
<dbReference type="Pfam" id="PF14555">
    <property type="entry name" value="UBA_4"/>
    <property type="match status" value="1"/>
</dbReference>
<dbReference type="EMBL" id="BLLK01000060">
    <property type="protein sequence ID" value="GFH57912.1"/>
    <property type="molecule type" value="Genomic_DNA"/>
</dbReference>
<protein>
    <submittedName>
        <fullName evidence="1">Uncharacterized protein</fullName>
    </submittedName>
</protein>
<organism evidence="1 2">
    <name type="scientific">Chaetoceros tenuissimus</name>
    <dbReference type="NCBI Taxonomy" id="426638"/>
    <lineage>
        <taxon>Eukaryota</taxon>
        <taxon>Sar</taxon>
        <taxon>Stramenopiles</taxon>
        <taxon>Ochrophyta</taxon>
        <taxon>Bacillariophyta</taxon>
        <taxon>Coscinodiscophyceae</taxon>
        <taxon>Chaetocerotophycidae</taxon>
        <taxon>Chaetocerotales</taxon>
        <taxon>Chaetocerotaceae</taxon>
        <taxon>Chaetoceros</taxon>
    </lineage>
</organism>
<sequence length="130" mass="14744">MDTHLTYPNLEHCEIIKGAGSTTKSNPPDFAISAECLEAMDAPLPELYDFHVEQNVKKQSTSRLSAEEILANIAQKKTRDVTKDFTHFQREAFKKMKSITNASDEACVSILSRNGFKLNDGIERYYRGER</sequence>
<dbReference type="Proteomes" id="UP001054902">
    <property type="component" value="Unassembled WGS sequence"/>
</dbReference>
<name>A0AAD3D4T9_9STRA</name>
<reference evidence="1 2" key="1">
    <citation type="journal article" date="2021" name="Sci. Rep.">
        <title>The genome of the diatom Chaetoceros tenuissimus carries an ancient integrated fragment of an extant virus.</title>
        <authorList>
            <person name="Hongo Y."/>
            <person name="Kimura K."/>
            <person name="Takaki Y."/>
            <person name="Yoshida Y."/>
            <person name="Baba S."/>
            <person name="Kobayashi G."/>
            <person name="Nagasaki K."/>
            <person name="Hano T."/>
            <person name="Tomaru Y."/>
        </authorList>
    </citation>
    <scope>NUCLEOTIDE SEQUENCE [LARGE SCALE GENOMIC DNA]</scope>
    <source>
        <strain evidence="1 2">NIES-3715</strain>
    </source>
</reference>
<gene>
    <name evidence="1" type="ORF">CTEN210_14388</name>
</gene>
<dbReference type="AlphaFoldDB" id="A0AAD3D4T9"/>